<evidence type="ECO:0000259" key="3">
    <source>
        <dbReference type="Pfam" id="PF13439"/>
    </source>
</evidence>
<dbReference type="PANTHER" id="PTHR46401:SF2">
    <property type="entry name" value="GLYCOSYLTRANSFERASE WBBK-RELATED"/>
    <property type="match status" value="1"/>
</dbReference>
<evidence type="ECO:0008006" key="6">
    <source>
        <dbReference type="Google" id="ProtNLM"/>
    </source>
</evidence>
<dbReference type="Pfam" id="PF00534">
    <property type="entry name" value="Glycos_transf_1"/>
    <property type="match status" value="1"/>
</dbReference>
<dbReference type="AlphaFoldDB" id="A0A1F6GDB0"/>
<dbReference type="EMBL" id="MFNE01000019">
    <property type="protein sequence ID" value="OGG96099.1"/>
    <property type="molecule type" value="Genomic_DNA"/>
</dbReference>
<accession>A0A1F6GDB0</accession>
<dbReference type="GO" id="GO:0009103">
    <property type="term" value="P:lipopolysaccharide biosynthetic process"/>
    <property type="evidence" value="ECO:0007669"/>
    <property type="project" value="TreeGrafter"/>
</dbReference>
<feature type="domain" description="Glycosyl transferase family 1" evidence="2">
    <location>
        <begin position="173"/>
        <end position="327"/>
    </location>
</feature>
<keyword evidence="1" id="KW-0808">Transferase</keyword>
<proteinExistence type="predicted"/>
<dbReference type="SUPFAM" id="SSF53756">
    <property type="entry name" value="UDP-Glycosyltransferase/glycogen phosphorylase"/>
    <property type="match status" value="1"/>
</dbReference>
<dbReference type="PANTHER" id="PTHR46401">
    <property type="entry name" value="GLYCOSYLTRANSFERASE WBBK-RELATED"/>
    <property type="match status" value="1"/>
</dbReference>
<evidence type="ECO:0000259" key="2">
    <source>
        <dbReference type="Pfam" id="PF00534"/>
    </source>
</evidence>
<dbReference type="Proteomes" id="UP000178449">
    <property type="component" value="Unassembled WGS sequence"/>
</dbReference>
<organism evidence="4 5">
    <name type="scientific">Candidatus Lambdaproteobacteria bacterium RIFOXYD2_FULL_50_16</name>
    <dbReference type="NCBI Taxonomy" id="1817772"/>
    <lineage>
        <taxon>Bacteria</taxon>
        <taxon>Pseudomonadati</taxon>
        <taxon>Pseudomonadota</taxon>
        <taxon>Candidatus Lambdaproteobacteria</taxon>
    </lineage>
</organism>
<evidence type="ECO:0000256" key="1">
    <source>
        <dbReference type="ARBA" id="ARBA00022679"/>
    </source>
</evidence>
<evidence type="ECO:0000313" key="4">
    <source>
        <dbReference type="EMBL" id="OGG96099.1"/>
    </source>
</evidence>
<name>A0A1F6GDB0_9PROT</name>
<feature type="domain" description="Glycosyltransferase subfamily 4-like N-terminal" evidence="3">
    <location>
        <begin position="73"/>
        <end position="162"/>
    </location>
</feature>
<dbReference type="InterPro" id="IPR028098">
    <property type="entry name" value="Glyco_trans_4-like_N"/>
</dbReference>
<evidence type="ECO:0000313" key="5">
    <source>
        <dbReference type="Proteomes" id="UP000178449"/>
    </source>
</evidence>
<dbReference type="GO" id="GO:0016757">
    <property type="term" value="F:glycosyltransferase activity"/>
    <property type="evidence" value="ECO:0007669"/>
    <property type="project" value="InterPro"/>
</dbReference>
<dbReference type="InterPro" id="IPR001296">
    <property type="entry name" value="Glyco_trans_1"/>
</dbReference>
<dbReference type="CDD" id="cd03809">
    <property type="entry name" value="GT4_MtfB-like"/>
    <property type="match status" value="1"/>
</dbReference>
<gene>
    <name evidence="4" type="ORF">A2527_12335</name>
</gene>
<sequence length="375" mass="41499">MTLPKVGLELSACCNPQPTGVSRYAQRLTEALLAESDYSFRALYRASRLKKRKYLSDWFQGPVRGYQGPLVWGRYDLVHGLDAQVPGWNHPRMIATFHDLAPLLITEERVSSTGFIQKKTAQYWETLRRAAHLITVSETTKRDLVRLFNLDSERITAIPLGLEERLLLPDPNRDEILAQKGLTPKKYLFFLGSLANRKNLKRMLAAFARSKAQESLDLVLAGEVSWGAGGLGQWVEELGLKKQVYILDYLPENQLPALYQGAAGFLFATLYEGFGLPILEAMAARTPILVGNQGAAPETAGGFAALCDPYQVESITQGIDQLLTFGETHLTQAQAHAQAFTWIKNANTTLALYEKLLKIPPLGPCLPAGTVDDLG</sequence>
<dbReference type="STRING" id="1817772.A2527_12335"/>
<dbReference type="Pfam" id="PF13439">
    <property type="entry name" value="Glyco_transf_4"/>
    <property type="match status" value="1"/>
</dbReference>
<comment type="caution">
    <text evidence="4">The sequence shown here is derived from an EMBL/GenBank/DDBJ whole genome shotgun (WGS) entry which is preliminary data.</text>
</comment>
<protein>
    <recommendedName>
        <fullName evidence="6">Glycosyl transferase family 1 domain-containing protein</fullName>
    </recommendedName>
</protein>
<dbReference type="Gene3D" id="3.40.50.2000">
    <property type="entry name" value="Glycogen Phosphorylase B"/>
    <property type="match status" value="2"/>
</dbReference>
<reference evidence="4 5" key="1">
    <citation type="journal article" date="2016" name="Nat. Commun.">
        <title>Thousands of microbial genomes shed light on interconnected biogeochemical processes in an aquifer system.</title>
        <authorList>
            <person name="Anantharaman K."/>
            <person name="Brown C.T."/>
            <person name="Hug L.A."/>
            <person name="Sharon I."/>
            <person name="Castelle C.J."/>
            <person name="Probst A.J."/>
            <person name="Thomas B.C."/>
            <person name="Singh A."/>
            <person name="Wilkins M.J."/>
            <person name="Karaoz U."/>
            <person name="Brodie E.L."/>
            <person name="Williams K.H."/>
            <person name="Hubbard S.S."/>
            <person name="Banfield J.F."/>
        </authorList>
    </citation>
    <scope>NUCLEOTIDE SEQUENCE [LARGE SCALE GENOMIC DNA]</scope>
</reference>